<proteinExistence type="predicted"/>
<dbReference type="EMBL" id="CAJVPK010000963">
    <property type="protein sequence ID" value="CAG8562476.1"/>
    <property type="molecule type" value="Genomic_DNA"/>
</dbReference>
<name>A0A9N9FWI1_9GLOM</name>
<dbReference type="PANTHER" id="PTHR23244:SF471">
    <property type="entry name" value="GUANINE NUCLEOTIDE-BINDING PROTEIN SUBUNIT BETA 1-RELATED"/>
    <property type="match status" value="1"/>
</dbReference>
<dbReference type="OrthoDB" id="432528at2759"/>
<keyword evidence="2" id="KW-1185">Reference proteome</keyword>
<evidence type="ECO:0000313" key="1">
    <source>
        <dbReference type="EMBL" id="CAG8562476.1"/>
    </source>
</evidence>
<dbReference type="InterPro" id="IPR015915">
    <property type="entry name" value="Kelch-typ_b-propeller"/>
</dbReference>
<reference evidence="1" key="1">
    <citation type="submission" date="2021-06" db="EMBL/GenBank/DDBJ databases">
        <authorList>
            <person name="Kallberg Y."/>
            <person name="Tangrot J."/>
            <person name="Rosling A."/>
        </authorList>
    </citation>
    <scope>NUCLEOTIDE SEQUENCE</scope>
    <source>
        <strain evidence="1">AZ414A</strain>
    </source>
</reference>
<gene>
    <name evidence="1" type="ORF">DEBURN_LOCUS7657</name>
</gene>
<comment type="caution">
    <text evidence="1">The sequence shown here is derived from an EMBL/GenBank/DDBJ whole genome shotgun (WGS) entry which is preliminary data.</text>
</comment>
<feature type="non-terminal residue" evidence="1">
    <location>
        <position position="422"/>
    </location>
</feature>
<dbReference type="InterPro" id="IPR011043">
    <property type="entry name" value="Gal_Oxase/kelch_b-propeller"/>
</dbReference>
<dbReference type="Proteomes" id="UP000789706">
    <property type="component" value="Unassembled WGS sequence"/>
</dbReference>
<dbReference type="SUPFAM" id="SSF50965">
    <property type="entry name" value="Galactose oxidase, central domain"/>
    <property type="match status" value="1"/>
</dbReference>
<dbReference type="PANTHER" id="PTHR23244">
    <property type="entry name" value="KELCH REPEAT DOMAIN"/>
    <property type="match status" value="1"/>
</dbReference>
<dbReference type="Gene3D" id="2.120.10.80">
    <property type="entry name" value="Kelch-type beta propeller"/>
    <property type="match status" value="1"/>
</dbReference>
<accession>A0A9N9FWI1</accession>
<sequence>VSILFTIVASFNPGVRCFHEMVHIGDKLFFLGGYNNNHLKDFFYLDLSISFHKDIPPWYNLDFREIPIGVSKAAASFGGFDGATIFLMGGERSDSGSHYIYMFNTKSFTWEGFSSDISIIGRFWDTKGVTNDKGRIYFYGGLSSGCNRLQILDPLNSSKMDHYTWPKSPLRYGHSVTLLSNGVIVIIGGHILFYDTYKNTMGYLVAQGISLSERERHTAVLTNDGRIIVYGKFKMINDEDYSRHTYLMDVRNYTWVAYFHPERNVVTITQGCKSPGPPGLRTGWIRPGPVRLVLGPVQELVFIFKISHSFKTKPFNWGLYQIDRNSARMIWAARPSPDSQDGHYEHYLLELLSSLEDMLMLKVGLIRIIVYGGIKNDSFDHDLVVLDANFQPFKWSMQFNNHPPLYGLYGHSANIVGDYMIF</sequence>
<evidence type="ECO:0000313" key="2">
    <source>
        <dbReference type="Proteomes" id="UP000789706"/>
    </source>
</evidence>
<organism evidence="1 2">
    <name type="scientific">Diversispora eburnea</name>
    <dbReference type="NCBI Taxonomy" id="1213867"/>
    <lineage>
        <taxon>Eukaryota</taxon>
        <taxon>Fungi</taxon>
        <taxon>Fungi incertae sedis</taxon>
        <taxon>Mucoromycota</taxon>
        <taxon>Glomeromycotina</taxon>
        <taxon>Glomeromycetes</taxon>
        <taxon>Diversisporales</taxon>
        <taxon>Diversisporaceae</taxon>
        <taxon>Diversispora</taxon>
    </lineage>
</organism>
<dbReference type="AlphaFoldDB" id="A0A9N9FWI1"/>
<dbReference type="SUPFAM" id="SSF117281">
    <property type="entry name" value="Kelch motif"/>
    <property type="match status" value="1"/>
</dbReference>
<protein>
    <submittedName>
        <fullName evidence="1">8394_t:CDS:1</fullName>
    </submittedName>
</protein>